<name>A0A3N4YQQ0_9MICO</name>
<organism evidence="3 4">
    <name type="scientific">Myceligenerans xiligouense</name>
    <dbReference type="NCBI Taxonomy" id="253184"/>
    <lineage>
        <taxon>Bacteria</taxon>
        <taxon>Bacillati</taxon>
        <taxon>Actinomycetota</taxon>
        <taxon>Actinomycetes</taxon>
        <taxon>Micrococcales</taxon>
        <taxon>Promicromonosporaceae</taxon>
        <taxon>Myceligenerans</taxon>
    </lineage>
</organism>
<sequence length="325" mass="34295">MDRWNRSASAAAMVLAATLLAGGCTTNGVAESTGSPSASPPPVTDPSPPVGTATGPETWEPGAFIARPESGAIIRISMPASEELVTEIESYRERTGGKPVVYFATDVDNRGGIEEVNLEEINLYDPDGLEHSFIPVWRWISDWEELTDDIDLANEGVDLHNDLLGGVAVSERKTLLFAGEHLPNEVTDVQVSDGFTVTHAGPDEPGEVTDAQANEAFIATARTSHPLLELLSDTQLADFGATACSAMSQVSVSGLPANEQAAAVANEAEIMDERIAEMETALNEKLGAEDAGNADGVGQSVYTAASILLCPEHGELATEAFWSEQ</sequence>
<feature type="chain" id="PRO_5039554075" evidence="2">
    <location>
        <begin position="22"/>
        <end position="325"/>
    </location>
</feature>
<dbReference type="Proteomes" id="UP000280501">
    <property type="component" value="Unassembled WGS sequence"/>
</dbReference>
<feature type="region of interest" description="Disordered" evidence="1">
    <location>
        <begin position="28"/>
        <end position="62"/>
    </location>
</feature>
<evidence type="ECO:0000313" key="4">
    <source>
        <dbReference type="Proteomes" id="UP000280501"/>
    </source>
</evidence>
<reference evidence="3 4" key="1">
    <citation type="submission" date="2018-11" db="EMBL/GenBank/DDBJ databases">
        <title>Sequencing the genomes of 1000 actinobacteria strains.</title>
        <authorList>
            <person name="Klenk H.-P."/>
        </authorList>
    </citation>
    <scope>NUCLEOTIDE SEQUENCE [LARGE SCALE GENOMIC DNA]</scope>
    <source>
        <strain evidence="3 4">DSM 15700</strain>
    </source>
</reference>
<comment type="caution">
    <text evidence="3">The sequence shown here is derived from an EMBL/GenBank/DDBJ whole genome shotgun (WGS) entry which is preliminary data.</text>
</comment>
<evidence type="ECO:0000313" key="3">
    <source>
        <dbReference type="EMBL" id="RPF22427.1"/>
    </source>
</evidence>
<dbReference type="EMBL" id="RKQZ01000001">
    <property type="protein sequence ID" value="RPF22427.1"/>
    <property type="molecule type" value="Genomic_DNA"/>
</dbReference>
<dbReference type="PROSITE" id="PS51257">
    <property type="entry name" value="PROKAR_LIPOPROTEIN"/>
    <property type="match status" value="1"/>
</dbReference>
<protein>
    <submittedName>
        <fullName evidence="3">Uncharacterized protein</fullName>
    </submittedName>
</protein>
<accession>A0A3N4YQQ0</accession>
<dbReference type="AlphaFoldDB" id="A0A3N4YQQ0"/>
<proteinExistence type="predicted"/>
<evidence type="ECO:0000256" key="2">
    <source>
        <dbReference type="SAM" id="SignalP"/>
    </source>
</evidence>
<keyword evidence="2" id="KW-0732">Signal</keyword>
<feature type="signal peptide" evidence="2">
    <location>
        <begin position="1"/>
        <end position="21"/>
    </location>
</feature>
<evidence type="ECO:0000256" key="1">
    <source>
        <dbReference type="SAM" id="MobiDB-lite"/>
    </source>
</evidence>
<keyword evidence="4" id="KW-1185">Reference proteome</keyword>
<feature type="compositionally biased region" description="Pro residues" evidence="1">
    <location>
        <begin position="38"/>
        <end position="49"/>
    </location>
</feature>
<gene>
    <name evidence="3" type="ORF">EDD34_3087</name>
</gene>